<evidence type="ECO:0000313" key="1">
    <source>
        <dbReference type="EMBL" id="KAI0094967.1"/>
    </source>
</evidence>
<dbReference type="Proteomes" id="UP001055072">
    <property type="component" value="Unassembled WGS sequence"/>
</dbReference>
<name>A0ACB8ULF9_9APHY</name>
<comment type="caution">
    <text evidence="1">The sequence shown here is derived from an EMBL/GenBank/DDBJ whole genome shotgun (WGS) entry which is preliminary data.</text>
</comment>
<gene>
    <name evidence="1" type="ORF">BDY19DRAFT_57172</name>
</gene>
<protein>
    <submittedName>
        <fullName evidence="1">Uncharacterized protein</fullName>
    </submittedName>
</protein>
<keyword evidence="2" id="KW-1185">Reference proteome</keyword>
<sequence length="879" mass="94838">MTPTLTSLAPAPSEEWLDADFDLPEGEPIHALDVDSDKEDEEDWDVDMGLGKTGGARVKAGLEGTLSKGVSHGVTQRPVLGQHSHMYTIRPPLQTSPEEDEEDESVPTIKAASLSIMSAPPPTLPAVCSSSTPLDDDDFEDGFALPSELTQLSLRPLDLVHRSSKSSMEWGDKDHTTSSQSSDTYSTYGFADHSSPSTAYTSASSASSLPDTEEEDECIDDDLLDGLVVPTGLFESGQSGKKLTKILETKKKTVSIDMRVKVARPDPEDDFESGLVLDDETELSPSRLLQNSQSTSKRPPTSLALRSKSVPVQTSIFRPPSRPKSDRAKSPNNPPVSSIKQLRRINAPPSPCPPASATRTLTYSQAITSTAVSSNSFLTAKAGLRGQKSHSGLKPVSAPPVRQLTRKASMPSLSDKAEQPSASGTLPITARYNAPTASSRAKTHASSTSRMHGLDFAPSPSRPSTPSSNPAAMRLTMPTTSSRMKARTPISAVFPNTPTLTQSTSPQPPTLRPSSSSSNKAPTVSSKVRHAQSQSLPGVPTTKVLKRPKRQQTYGDGTELDAFDDLPLDREKEGKYRVVPKGYGNRVPGSSSVMPKADSQADQGSLRRVPRHDSLGTGSKPMSPPSKTLKRSSRMELASAAKLVESELSIRKRKTPKTATNQAHRKPTLIRNLGGAGGPKVVGEMKWNPQTMRWEGNDQVLRDFDATVGTSTRPALITHLTGSSMGSPVNSFAAGARKVGNMIFDPSRMCWVSTLPPDEDEPDVFANLADDEDSDAWDAKADTIRANLPLNMDKDTTPSLQIKASTSSVSSRARSRSESESDRGSRASMICDVDDGFLDTCQAAEQRHRHEMRGWTAPTTSKPERTFLYEIRALATRQY</sequence>
<reference evidence="1" key="1">
    <citation type="journal article" date="2021" name="Environ. Microbiol.">
        <title>Gene family expansions and transcriptome signatures uncover fungal adaptations to wood decay.</title>
        <authorList>
            <person name="Hage H."/>
            <person name="Miyauchi S."/>
            <person name="Viragh M."/>
            <person name="Drula E."/>
            <person name="Min B."/>
            <person name="Chaduli D."/>
            <person name="Navarro D."/>
            <person name="Favel A."/>
            <person name="Norest M."/>
            <person name="Lesage-Meessen L."/>
            <person name="Balint B."/>
            <person name="Merenyi Z."/>
            <person name="de Eugenio L."/>
            <person name="Morin E."/>
            <person name="Martinez A.T."/>
            <person name="Baldrian P."/>
            <person name="Stursova M."/>
            <person name="Martinez M.J."/>
            <person name="Novotny C."/>
            <person name="Magnuson J.K."/>
            <person name="Spatafora J.W."/>
            <person name="Maurice S."/>
            <person name="Pangilinan J."/>
            <person name="Andreopoulos W."/>
            <person name="LaButti K."/>
            <person name="Hundley H."/>
            <person name="Na H."/>
            <person name="Kuo A."/>
            <person name="Barry K."/>
            <person name="Lipzen A."/>
            <person name="Henrissat B."/>
            <person name="Riley R."/>
            <person name="Ahrendt S."/>
            <person name="Nagy L.G."/>
            <person name="Grigoriev I.V."/>
            <person name="Martin F."/>
            <person name="Rosso M.N."/>
        </authorList>
    </citation>
    <scope>NUCLEOTIDE SEQUENCE</scope>
    <source>
        <strain evidence="1">CBS 384.51</strain>
    </source>
</reference>
<evidence type="ECO:0000313" key="2">
    <source>
        <dbReference type="Proteomes" id="UP001055072"/>
    </source>
</evidence>
<accession>A0ACB8ULF9</accession>
<dbReference type="EMBL" id="MU274900">
    <property type="protein sequence ID" value="KAI0094967.1"/>
    <property type="molecule type" value="Genomic_DNA"/>
</dbReference>
<organism evidence="1 2">
    <name type="scientific">Irpex rosettiformis</name>
    <dbReference type="NCBI Taxonomy" id="378272"/>
    <lineage>
        <taxon>Eukaryota</taxon>
        <taxon>Fungi</taxon>
        <taxon>Dikarya</taxon>
        <taxon>Basidiomycota</taxon>
        <taxon>Agaricomycotina</taxon>
        <taxon>Agaricomycetes</taxon>
        <taxon>Polyporales</taxon>
        <taxon>Irpicaceae</taxon>
        <taxon>Irpex</taxon>
    </lineage>
</organism>
<proteinExistence type="predicted"/>